<dbReference type="SUPFAM" id="SSF55347">
    <property type="entry name" value="Glyceraldehyde-3-phosphate dehydrogenase-like, C-terminal domain"/>
    <property type="match status" value="1"/>
</dbReference>
<dbReference type="RefSeq" id="WP_092607868.1">
    <property type="nucleotide sequence ID" value="NZ_FNHU01000002.1"/>
</dbReference>
<dbReference type="InterPro" id="IPR000683">
    <property type="entry name" value="Gfo/Idh/MocA-like_OxRdtase_N"/>
</dbReference>
<comment type="similarity">
    <text evidence="1">Belongs to the Gfo/Idh/MocA family.</text>
</comment>
<dbReference type="AlphaFoldDB" id="A0A1G9T1E0"/>
<dbReference type="Gene3D" id="3.30.360.10">
    <property type="entry name" value="Dihydrodipicolinate Reductase, domain 2"/>
    <property type="match status" value="1"/>
</dbReference>
<evidence type="ECO:0000313" key="5">
    <source>
        <dbReference type="EMBL" id="SDM41470.1"/>
    </source>
</evidence>
<dbReference type="PANTHER" id="PTHR42840">
    <property type="entry name" value="NAD(P)-BINDING ROSSMANN-FOLD SUPERFAMILY PROTEIN-RELATED"/>
    <property type="match status" value="1"/>
</dbReference>
<organism evidence="5 6">
    <name type="scientific">Actinomyces ruminicola</name>
    <dbReference type="NCBI Taxonomy" id="332524"/>
    <lineage>
        <taxon>Bacteria</taxon>
        <taxon>Bacillati</taxon>
        <taxon>Actinomycetota</taxon>
        <taxon>Actinomycetes</taxon>
        <taxon>Actinomycetales</taxon>
        <taxon>Actinomycetaceae</taxon>
        <taxon>Actinomyces</taxon>
    </lineage>
</organism>
<proteinExistence type="inferred from homology"/>
<dbReference type="EMBL" id="FNHU01000002">
    <property type="protein sequence ID" value="SDM41470.1"/>
    <property type="molecule type" value="Genomic_DNA"/>
</dbReference>
<dbReference type="OrthoDB" id="256869at2"/>
<name>A0A1G9T1E0_9ACTO</name>
<reference evidence="5 6" key="1">
    <citation type="submission" date="2016-10" db="EMBL/GenBank/DDBJ databases">
        <authorList>
            <person name="de Groot N.N."/>
        </authorList>
    </citation>
    <scope>NUCLEOTIDE SEQUENCE [LARGE SCALE GENOMIC DNA]</scope>
    <source>
        <strain evidence="5 6">KPR-7B</strain>
    </source>
</reference>
<accession>A0A1G9T1E0</accession>
<sequence>MQTFALLGAGFIGRVHAENLAAQPDVQFARVFDVDDSRAAELANHYGATHTEDLDTVFADPAIDAVLIASSTNTHADLLKRAAAAGKAVFCEKPIDLSLDVARDAAAAARAAGIPVMMDFNRRYDAAYAAVHDAVQSGEVGQVELVSMTTRGPSLPPIAYLEVSGGQMRDQTVHFFDLLRWITGLEPVEVYVAGAALADPAVAEVGDVDTSVAVLRLVNGALVQIDSQRRIGYGYDERIEVNGSVRMVEAARHRTGFVNHYGPGELRTNGLDAGWFERIRGTYRKSLDAFVDALERSAPMPAPLDDGLRAQVIAEAATQSLRTHQPVAIPEGL</sequence>
<dbReference type="Pfam" id="PF01408">
    <property type="entry name" value="GFO_IDH_MocA"/>
    <property type="match status" value="1"/>
</dbReference>
<dbReference type="Proteomes" id="UP000199671">
    <property type="component" value="Unassembled WGS sequence"/>
</dbReference>
<keyword evidence="2" id="KW-0560">Oxidoreductase</keyword>
<feature type="domain" description="GFO/IDH/MocA-like oxidoreductase" evidence="4">
    <location>
        <begin position="128"/>
        <end position="244"/>
    </location>
</feature>
<evidence type="ECO:0000259" key="4">
    <source>
        <dbReference type="Pfam" id="PF22725"/>
    </source>
</evidence>
<evidence type="ECO:0000259" key="3">
    <source>
        <dbReference type="Pfam" id="PF01408"/>
    </source>
</evidence>
<dbReference type="Pfam" id="PF22725">
    <property type="entry name" value="GFO_IDH_MocA_C3"/>
    <property type="match status" value="1"/>
</dbReference>
<feature type="domain" description="Gfo/Idh/MocA-like oxidoreductase N-terminal" evidence="3">
    <location>
        <begin position="4"/>
        <end position="119"/>
    </location>
</feature>
<gene>
    <name evidence="5" type="ORF">SAMN04487766_102175</name>
</gene>
<evidence type="ECO:0000313" key="6">
    <source>
        <dbReference type="Proteomes" id="UP000199671"/>
    </source>
</evidence>
<dbReference type="GO" id="GO:0016491">
    <property type="term" value="F:oxidoreductase activity"/>
    <property type="evidence" value="ECO:0007669"/>
    <property type="project" value="UniProtKB-KW"/>
</dbReference>
<dbReference type="PANTHER" id="PTHR42840:SF3">
    <property type="entry name" value="BINDING ROSSMANN FOLD OXIDOREDUCTASE, PUTATIVE (AFU_ORTHOLOGUE AFUA_2G10240)-RELATED"/>
    <property type="match status" value="1"/>
</dbReference>
<dbReference type="InterPro" id="IPR055170">
    <property type="entry name" value="GFO_IDH_MocA-like_dom"/>
</dbReference>
<dbReference type="SUPFAM" id="SSF51735">
    <property type="entry name" value="NAD(P)-binding Rossmann-fold domains"/>
    <property type="match status" value="1"/>
</dbReference>
<dbReference type="GO" id="GO:0000166">
    <property type="term" value="F:nucleotide binding"/>
    <property type="evidence" value="ECO:0007669"/>
    <property type="project" value="InterPro"/>
</dbReference>
<protein>
    <submittedName>
        <fullName evidence="5">Myo-inositol 2-dehydrogenase / D-chiro-inositol 1-dehydrogenase</fullName>
    </submittedName>
</protein>
<dbReference type="Gene3D" id="3.40.50.720">
    <property type="entry name" value="NAD(P)-binding Rossmann-like Domain"/>
    <property type="match status" value="1"/>
</dbReference>
<evidence type="ECO:0000256" key="1">
    <source>
        <dbReference type="ARBA" id="ARBA00010928"/>
    </source>
</evidence>
<evidence type="ECO:0000256" key="2">
    <source>
        <dbReference type="ARBA" id="ARBA00023002"/>
    </source>
</evidence>
<dbReference type="InterPro" id="IPR036291">
    <property type="entry name" value="NAD(P)-bd_dom_sf"/>
</dbReference>